<dbReference type="EMBL" id="KZ988082">
    <property type="protein sequence ID" value="RKP13205.1"/>
    <property type="molecule type" value="Genomic_DNA"/>
</dbReference>
<comment type="similarity">
    <text evidence="2 6">Belongs to the DP1 family.</text>
</comment>
<feature type="transmembrane region" description="Helical" evidence="6">
    <location>
        <begin position="76"/>
        <end position="97"/>
    </location>
</feature>
<gene>
    <name evidence="7" type="ORF">BJ684DRAFT_1263</name>
</gene>
<name>A0A4P9Y2X7_9FUNG</name>
<keyword evidence="4 6" id="KW-1133">Transmembrane helix</keyword>
<dbReference type="PANTHER" id="PTHR12300:SF161">
    <property type="entry name" value="RECEPTOR EXPRESSION-ENHANCING PROTEIN"/>
    <property type="match status" value="1"/>
</dbReference>
<dbReference type="Pfam" id="PF03134">
    <property type="entry name" value="TB2_DP1_HVA22"/>
    <property type="match status" value="1"/>
</dbReference>
<keyword evidence="5 6" id="KW-0472">Membrane</keyword>
<evidence type="ECO:0000256" key="4">
    <source>
        <dbReference type="ARBA" id="ARBA00022989"/>
    </source>
</evidence>
<evidence type="ECO:0000256" key="3">
    <source>
        <dbReference type="ARBA" id="ARBA00022692"/>
    </source>
</evidence>
<evidence type="ECO:0000313" key="7">
    <source>
        <dbReference type="EMBL" id="RKP13205.1"/>
    </source>
</evidence>
<dbReference type="OrthoDB" id="434647at2759"/>
<proteinExistence type="inferred from homology"/>
<evidence type="ECO:0000256" key="1">
    <source>
        <dbReference type="ARBA" id="ARBA00004141"/>
    </source>
</evidence>
<protein>
    <recommendedName>
        <fullName evidence="6">Protein YOP1</fullName>
    </recommendedName>
</protein>
<comment type="subcellular location">
    <subcellularLocation>
        <location evidence="1 6">Membrane</location>
        <topology evidence="1 6">Multi-pass membrane protein</topology>
    </subcellularLocation>
</comment>
<dbReference type="GO" id="GO:0016020">
    <property type="term" value="C:membrane"/>
    <property type="evidence" value="ECO:0007669"/>
    <property type="project" value="UniProtKB-SubCell"/>
</dbReference>
<evidence type="ECO:0000256" key="5">
    <source>
        <dbReference type="ARBA" id="ARBA00023136"/>
    </source>
</evidence>
<dbReference type="AlphaFoldDB" id="A0A4P9Y2X7"/>
<keyword evidence="8" id="KW-1185">Reference proteome</keyword>
<dbReference type="Proteomes" id="UP000267251">
    <property type="component" value="Unassembled WGS sequence"/>
</dbReference>
<keyword evidence="3 6" id="KW-0812">Transmembrane</keyword>
<dbReference type="InterPro" id="IPR004345">
    <property type="entry name" value="TB2_DP1_HVA22"/>
</dbReference>
<dbReference type="PANTHER" id="PTHR12300">
    <property type="entry name" value="HVA22-LIKE PROTEINS"/>
    <property type="match status" value="1"/>
</dbReference>
<accession>A0A4P9Y2X7</accession>
<evidence type="ECO:0000256" key="2">
    <source>
        <dbReference type="ARBA" id="ARBA00008573"/>
    </source>
</evidence>
<reference evidence="8" key="1">
    <citation type="journal article" date="2018" name="Nat. Microbiol.">
        <title>Leveraging single-cell genomics to expand the fungal tree of life.</title>
        <authorList>
            <person name="Ahrendt S.R."/>
            <person name="Quandt C.A."/>
            <person name="Ciobanu D."/>
            <person name="Clum A."/>
            <person name="Salamov A."/>
            <person name="Andreopoulos B."/>
            <person name="Cheng J.F."/>
            <person name="Woyke T."/>
            <person name="Pelin A."/>
            <person name="Henrissat B."/>
            <person name="Reynolds N.K."/>
            <person name="Benny G.L."/>
            <person name="Smith M.E."/>
            <person name="James T.Y."/>
            <person name="Grigoriev I.V."/>
        </authorList>
    </citation>
    <scope>NUCLEOTIDE SEQUENCE [LARGE SCALE GENOMIC DNA]</scope>
</reference>
<feature type="transmembrane region" description="Helical" evidence="6">
    <location>
        <begin position="46"/>
        <end position="69"/>
    </location>
</feature>
<evidence type="ECO:0000313" key="8">
    <source>
        <dbReference type="Proteomes" id="UP000267251"/>
    </source>
</evidence>
<organism evidence="7 8">
    <name type="scientific">Piptocephalis cylindrospora</name>
    <dbReference type="NCBI Taxonomy" id="1907219"/>
    <lineage>
        <taxon>Eukaryota</taxon>
        <taxon>Fungi</taxon>
        <taxon>Fungi incertae sedis</taxon>
        <taxon>Zoopagomycota</taxon>
        <taxon>Zoopagomycotina</taxon>
        <taxon>Zoopagomycetes</taxon>
        <taxon>Zoopagales</taxon>
        <taxon>Piptocephalidaceae</taxon>
        <taxon>Piptocephalis</taxon>
    </lineage>
</organism>
<feature type="non-terminal residue" evidence="7">
    <location>
        <position position="111"/>
    </location>
</feature>
<sequence>MFLSFVSSLVVHAVGFLYPAYASFKALQLEVGSERALEEQTRWLVYWVVYGLVSAATYLTDTFLFWLPFYDFGKILLCLYLVLPQTQGALVLFHLYFQPKLRQYEPTIDDA</sequence>
<evidence type="ECO:0000256" key="6">
    <source>
        <dbReference type="RuleBase" id="RU362006"/>
    </source>
</evidence>
<comment type="caution">
    <text evidence="6">Lacks conserved residue(s) required for the propagation of feature annotation.</text>
</comment>